<dbReference type="Pfam" id="PF05147">
    <property type="entry name" value="LANC_like"/>
    <property type="match status" value="1"/>
</dbReference>
<dbReference type="KEGG" id="naj:B1756_14695"/>
<dbReference type="GO" id="GO:0005975">
    <property type="term" value="P:carbohydrate metabolic process"/>
    <property type="evidence" value="ECO:0007669"/>
    <property type="project" value="InterPro"/>
</dbReference>
<dbReference type="NCBIfam" id="TIGR03897">
    <property type="entry name" value="lanti_2_LanM"/>
    <property type="match status" value="1"/>
</dbReference>
<gene>
    <name evidence="2" type="ORF">B1756_14695</name>
</gene>
<dbReference type="InterPro" id="IPR017146">
    <property type="entry name" value="Lanti_2_LanM"/>
</dbReference>
<sequence length="1016" mass="114249">MDRWREHVANADPDVFRTRLDREGLDEQTCRNRIDDGGWPSNEPLPAWIDRLEALLQYVHESSPSDYAISVDEELPFVDILLPVLAFAREGIEPVSTECVTADAVEDLIEILANRLSKLWSHTVFIEFKTHIAERDPDLVFDDGDVKPDSIEHYEEFCDRMLRDELAAFFVEYAFLGRLVVSVIDQWKNWVGELCDHVTRDRERLNKRFGSETALGPVVEIDAMGDPHHGGRRVLSVTFQSGTTVAYKPRNSDIVAGFYDLLDWINRTGDLLHLETLEVLPRETYAWIEWVEPRTCGSETEVRNYYRRAGMLIAVFYALDATDMHLENIVAVGDQPVAIDVETLAQPMVKPQNRSVNEAIEVAKDTVVRTGAVPEHVQSPDVDDVAGFSAKQLEVNITVDRFTDVNTDRMDIESVPHPNREGESLPQYSGEVIEPEEYSGAIVRGFVDVYELFMANEGALLSDDGPIEQLIEREPKVRALYRDTAVYTKINRSVTSHSYHRTGLRFGTQVESLAKLLISGELDRDVWPIFECERSILRRFNTPRFTAKIDSTDIFNRNGTVVEDFFESKVSDQIRDRIRGFSKADLDEQVTYLRWGYGEYEQIHGGGSTATLSATELATGEPIDGLVLEESRRLYDRLISHSRRDDGLPTWVLREVMQESGIYIHPVEDNLYSGRLGIGLFAAGLARLDDDESYRDFALDVVSPVMTRLEDDISPPFPIGGGVGLGSMVYGFTKLGELLADDACIAAASEAARRIDSERIAADNRYDVLHGSAGAILGLLALYEVTGEEDILDRAVQAGDHLLNHRHDHQGVLTWSTPSIGRPLCGFAHGVAGIAYALFRLGSTTDAARFSDAALEGIRFERQQYDHQAQNWPDLRPNTETDWMDAWCHGRTGIGLARLGMYEIEQIPELRRDVDRALQGIETNELYAADHLCCGNFGRIEFLRRAARTLDEPTHLVDAKRLAAASVERATSSGQFSTPWQTEHWYNPSFFTGETGIGYSLMQFAAPSLPCAVLWE</sequence>
<proteinExistence type="predicted"/>
<evidence type="ECO:0000313" key="3">
    <source>
        <dbReference type="Proteomes" id="UP000250088"/>
    </source>
</evidence>
<dbReference type="Pfam" id="PF13575">
    <property type="entry name" value="DUF4135"/>
    <property type="match status" value="1"/>
</dbReference>
<dbReference type="EMBL" id="CP019893">
    <property type="protein sequence ID" value="ARS90848.1"/>
    <property type="molecule type" value="Genomic_DNA"/>
</dbReference>
<accession>A0A2Z2I2A6</accession>
<dbReference type="InterPro" id="IPR007822">
    <property type="entry name" value="LANC-like"/>
</dbReference>
<dbReference type="PIRSF" id="PIRSF037228">
    <property type="entry name" value="Lant_mod_RumM"/>
    <property type="match status" value="1"/>
</dbReference>
<dbReference type="AlphaFoldDB" id="A0A2Z2I2A6"/>
<dbReference type="Gene3D" id="1.50.10.10">
    <property type="match status" value="1"/>
</dbReference>
<organism evidence="2 3">
    <name type="scientific">Natrarchaeobaculum aegyptiacum</name>
    <dbReference type="NCBI Taxonomy" id="745377"/>
    <lineage>
        <taxon>Archaea</taxon>
        <taxon>Methanobacteriati</taxon>
        <taxon>Methanobacteriota</taxon>
        <taxon>Stenosarchaea group</taxon>
        <taxon>Halobacteria</taxon>
        <taxon>Halobacteriales</taxon>
        <taxon>Natrialbaceae</taxon>
        <taxon>Natrarchaeobaculum</taxon>
    </lineage>
</organism>
<name>A0A2Z2I2A6_9EURY</name>
<dbReference type="Proteomes" id="UP000250088">
    <property type="component" value="Chromosome"/>
</dbReference>
<dbReference type="InterPro" id="IPR025410">
    <property type="entry name" value="Lant_dehyd"/>
</dbReference>
<feature type="domain" description="Lantibiotic biosynthesis protein dehydration" evidence="1">
    <location>
        <begin position="173"/>
        <end position="547"/>
    </location>
</feature>
<reference evidence="3" key="1">
    <citation type="submission" date="2017-02" db="EMBL/GenBank/DDBJ databases">
        <title>Natronthermophilus aegyptiacus gen. nov.,sp. nov., an aerobic, extremely halophilic alkalithermophilic archaeon isolated from the athalassohaline Wadi An Natrun, Egypt.</title>
        <authorList>
            <person name="Zhao B."/>
        </authorList>
    </citation>
    <scope>NUCLEOTIDE SEQUENCE [LARGE SCALE GENOMIC DNA]</scope>
    <source>
        <strain evidence="3">JW/NM-HA 15</strain>
    </source>
</reference>
<dbReference type="InterPro" id="IPR012341">
    <property type="entry name" value="6hp_glycosidase-like_sf"/>
</dbReference>
<dbReference type="CDD" id="cd04792">
    <property type="entry name" value="LanM-like"/>
    <property type="match status" value="1"/>
</dbReference>
<evidence type="ECO:0000259" key="1">
    <source>
        <dbReference type="Pfam" id="PF13575"/>
    </source>
</evidence>
<keyword evidence="3" id="KW-1185">Reference proteome</keyword>
<dbReference type="PRINTS" id="PR01950">
    <property type="entry name" value="LANCSUPER"/>
</dbReference>
<protein>
    <recommendedName>
        <fullName evidence="1">Lantibiotic biosynthesis protein dehydration domain-containing protein</fullName>
    </recommendedName>
</protein>
<dbReference type="SUPFAM" id="SSF158745">
    <property type="entry name" value="LanC-like"/>
    <property type="match status" value="1"/>
</dbReference>
<dbReference type="GO" id="GO:0031179">
    <property type="term" value="P:peptide modification"/>
    <property type="evidence" value="ECO:0007669"/>
    <property type="project" value="InterPro"/>
</dbReference>
<dbReference type="SMART" id="SM01260">
    <property type="entry name" value="LANC_like"/>
    <property type="match status" value="1"/>
</dbReference>
<evidence type="ECO:0000313" key="2">
    <source>
        <dbReference type="EMBL" id="ARS90848.1"/>
    </source>
</evidence>